<proteinExistence type="predicted"/>
<evidence type="ECO:0000313" key="2">
    <source>
        <dbReference type="EMBL" id="GIY18728.1"/>
    </source>
</evidence>
<gene>
    <name evidence="2" type="ORF">CEXT_274641</name>
</gene>
<comment type="caution">
    <text evidence="2">The sequence shown here is derived from an EMBL/GenBank/DDBJ whole genome shotgun (WGS) entry which is preliminary data.</text>
</comment>
<keyword evidence="3" id="KW-1185">Reference proteome</keyword>
<name>A0AAV4R8V0_CAEEX</name>
<feature type="region of interest" description="Disordered" evidence="1">
    <location>
        <begin position="95"/>
        <end position="127"/>
    </location>
</feature>
<sequence length="191" mass="21956">MVEAGRECRMCKFLGNRCYPQRKDAGSSGERWQQKSRQIISRQSTDGGSRVKTQEAVENVGSRRVDRSFQGNRLMVEAGRECRMCKFLGNRCYPQSKDAGSSGERWQQKSRRIISRQSTDGGSSRRKQWRTLVAEEFGRSFRGNRLMVEAGRECRMCKFLGNRCYPQSKEAGSSRGCWQQWSSADHFKAID</sequence>
<dbReference type="Proteomes" id="UP001054945">
    <property type="component" value="Unassembled WGS sequence"/>
</dbReference>
<organism evidence="2 3">
    <name type="scientific">Caerostris extrusa</name>
    <name type="common">Bark spider</name>
    <name type="synonym">Caerostris bankana</name>
    <dbReference type="NCBI Taxonomy" id="172846"/>
    <lineage>
        <taxon>Eukaryota</taxon>
        <taxon>Metazoa</taxon>
        <taxon>Ecdysozoa</taxon>
        <taxon>Arthropoda</taxon>
        <taxon>Chelicerata</taxon>
        <taxon>Arachnida</taxon>
        <taxon>Araneae</taxon>
        <taxon>Araneomorphae</taxon>
        <taxon>Entelegynae</taxon>
        <taxon>Araneoidea</taxon>
        <taxon>Araneidae</taxon>
        <taxon>Caerostris</taxon>
    </lineage>
</organism>
<feature type="region of interest" description="Disordered" evidence="1">
    <location>
        <begin position="21"/>
        <end position="51"/>
    </location>
</feature>
<reference evidence="2 3" key="1">
    <citation type="submission" date="2021-06" db="EMBL/GenBank/DDBJ databases">
        <title>Caerostris extrusa draft genome.</title>
        <authorList>
            <person name="Kono N."/>
            <person name="Arakawa K."/>
        </authorList>
    </citation>
    <scope>NUCLEOTIDE SEQUENCE [LARGE SCALE GENOMIC DNA]</scope>
</reference>
<protein>
    <submittedName>
        <fullName evidence="2">Uncharacterized protein</fullName>
    </submittedName>
</protein>
<accession>A0AAV4R8V0</accession>
<feature type="compositionally biased region" description="Low complexity" evidence="1">
    <location>
        <begin position="35"/>
        <end position="44"/>
    </location>
</feature>
<dbReference type="EMBL" id="BPLR01007668">
    <property type="protein sequence ID" value="GIY18728.1"/>
    <property type="molecule type" value="Genomic_DNA"/>
</dbReference>
<dbReference type="AlphaFoldDB" id="A0AAV4R8V0"/>
<evidence type="ECO:0000313" key="3">
    <source>
        <dbReference type="Proteomes" id="UP001054945"/>
    </source>
</evidence>
<evidence type="ECO:0000256" key="1">
    <source>
        <dbReference type="SAM" id="MobiDB-lite"/>
    </source>
</evidence>